<accession>A0A0M0KIZ5</accession>
<dbReference type="GeneID" id="87597887"/>
<gene>
    <name evidence="1" type="ORF">AMD02_08150</name>
</gene>
<evidence type="ECO:0008006" key="2">
    <source>
        <dbReference type="Google" id="ProtNLM"/>
    </source>
</evidence>
<dbReference type="PANTHER" id="PTHR36112">
    <property type="entry name" value="RIBOSOMAL RNA SMALL SUBUNIT METHYLTRANSFERASE J"/>
    <property type="match status" value="1"/>
</dbReference>
<reference evidence="1" key="1">
    <citation type="submission" date="2015-08" db="EMBL/GenBank/DDBJ databases">
        <title>Complete DNA Sequence of Pseudomonas syringae pv. actinidiae, the Causal Agent of Kiwifruit Canker Disease.</title>
        <authorList>
            <person name="Rikkerink E.H.A."/>
            <person name="Fineran P.C."/>
        </authorList>
    </citation>
    <scope>NUCLEOTIDE SEQUENCE</scope>
    <source>
        <strain evidence="1">DSM 13666</strain>
    </source>
</reference>
<organism evidence="1">
    <name type="scientific">Halalkalibacterium halodurans</name>
    <name type="common">Bacillus halodurans</name>
    <dbReference type="NCBI Taxonomy" id="86665"/>
    <lineage>
        <taxon>Bacteria</taxon>
        <taxon>Bacillati</taxon>
        <taxon>Bacillota</taxon>
        <taxon>Bacilli</taxon>
        <taxon>Bacillales</taxon>
        <taxon>Bacillaceae</taxon>
        <taxon>Halalkalibacterium (ex Joshi et al. 2022)</taxon>
    </lineage>
</organism>
<dbReference type="PATRIC" id="fig|136160.3.peg.1960"/>
<comment type="caution">
    <text evidence="1">The sequence shown here is derived from an EMBL/GenBank/DDBJ whole genome shotgun (WGS) entry which is preliminary data.</text>
</comment>
<dbReference type="InterPro" id="IPR029063">
    <property type="entry name" value="SAM-dependent_MTases_sf"/>
</dbReference>
<dbReference type="AlphaFoldDB" id="A0A0M0KIZ5"/>
<dbReference type="PANTHER" id="PTHR36112:SF1">
    <property type="entry name" value="RIBOSOMAL RNA SMALL SUBUNIT METHYLTRANSFERASE J"/>
    <property type="match status" value="1"/>
</dbReference>
<dbReference type="SUPFAM" id="SSF53335">
    <property type="entry name" value="S-adenosyl-L-methionine-dependent methyltransferases"/>
    <property type="match status" value="1"/>
</dbReference>
<evidence type="ECO:0000313" key="1">
    <source>
        <dbReference type="EMBL" id="KOO38841.1"/>
    </source>
</evidence>
<dbReference type="EMBL" id="LILD01000001">
    <property type="protein sequence ID" value="KOO38841.1"/>
    <property type="molecule type" value="Genomic_DNA"/>
</dbReference>
<dbReference type="RefSeq" id="WP_053430990.1">
    <property type="nucleotide sequence ID" value="NZ_CP040441.1"/>
</dbReference>
<protein>
    <recommendedName>
        <fullName evidence="2">SAM-dependent methyltransferase</fullName>
    </recommendedName>
</protein>
<proteinExistence type="predicted"/>
<dbReference type="GO" id="GO:0008990">
    <property type="term" value="F:rRNA (guanine-N2-)-methyltransferase activity"/>
    <property type="evidence" value="ECO:0007669"/>
    <property type="project" value="InterPro"/>
</dbReference>
<sequence>MIVTTGLKKEETLEKKGRVYAEALKGTYVKRKRRSIETLMHTYQQDMVIVGEERDVLYRQGSAEPFFYHPNGAMVRVKQWQKTGHDPLIDAAQLRVGDTFLDCTLGLGADSTLAKVVVGETGTVVGIEGSLPLAYLVQQGMRTWSEGPAAFISALRSIKVIHGSHRKILHTLANESFDVVYFDPMFEQTIASAGMAGMKLHALYDDLSREAIADALRVARRRVVLKDHWQSERFEAFGFHVIRRKQAAFHYGYIEK</sequence>
<dbReference type="Gene3D" id="3.40.50.150">
    <property type="entry name" value="Vaccinia Virus protein VP39"/>
    <property type="match status" value="1"/>
</dbReference>
<name>A0A0M0KIZ5_ALKHA</name>
<dbReference type="InterPro" id="IPR007536">
    <property type="entry name" value="16SrRNA_methylTrfase_J"/>
</dbReference>
<dbReference type="Pfam" id="PF04445">
    <property type="entry name" value="SAM_MT"/>
    <property type="match status" value="1"/>
</dbReference>